<keyword evidence="2" id="KW-1185">Reference proteome</keyword>
<dbReference type="OrthoDB" id="1739831at2"/>
<dbReference type="Proteomes" id="UP000287969">
    <property type="component" value="Chromosome"/>
</dbReference>
<dbReference type="KEGG" id="spoa:EQM13_03375"/>
<organism evidence="1 2">
    <name type="scientific">Acidilutibacter cellobiosedens</name>
    <dbReference type="NCBI Taxonomy" id="2507161"/>
    <lineage>
        <taxon>Bacteria</taxon>
        <taxon>Bacillati</taxon>
        <taxon>Bacillota</taxon>
        <taxon>Tissierellia</taxon>
        <taxon>Tissierellales</taxon>
        <taxon>Acidilutibacteraceae</taxon>
        <taxon>Acidilutibacter</taxon>
    </lineage>
</organism>
<dbReference type="RefSeq" id="WP_128751947.1">
    <property type="nucleotide sequence ID" value="NZ_CP035282.1"/>
</dbReference>
<accession>A0A410Q9Y5</accession>
<gene>
    <name evidence="1" type="ORF">EQM13_03375</name>
</gene>
<dbReference type="InterPro" id="IPR022258">
    <property type="entry name" value="Flagellar_operon_YvyF"/>
</dbReference>
<name>A0A410Q9Y5_9FIRM</name>
<proteinExistence type="predicted"/>
<dbReference type="NCBIfam" id="TIGR03826">
    <property type="entry name" value="YvyF"/>
    <property type="match status" value="1"/>
</dbReference>
<sequence length="140" mass="16578">MNLRNCRRCGKVYAYDGFDLCHDCRMIDEKDFEKVRAYLDENPSADINEISEETEVSTKKIIKFLREGRLELKDENNFLLLCERCGKPIRKGRFCEKCTAQLERELKRAIGQERSLEDLPKDSARERMRVIERKGKKDLK</sequence>
<dbReference type="AlphaFoldDB" id="A0A410Q9Y5"/>
<dbReference type="EMBL" id="CP035282">
    <property type="protein sequence ID" value="QAT60684.1"/>
    <property type="molecule type" value="Genomic_DNA"/>
</dbReference>
<protein>
    <submittedName>
        <fullName evidence="1">MerR family transcriptional regulator</fullName>
    </submittedName>
</protein>
<evidence type="ECO:0000313" key="1">
    <source>
        <dbReference type="EMBL" id="QAT60684.1"/>
    </source>
</evidence>
<reference evidence="2" key="1">
    <citation type="submission" date="2019-01" db="EMBL/GenBank/DDBJ databases">
        <title>Draft genomes of a novel of Sporanaerobacter strains.</title>
        <authorList>
            <person name="Ma S."/>
        </authorList>
    </citation>
    <scope>NUCLEOTIDE SEQUENCE [LARGE SCALE GENOMIC DNA]</scope>
    <source>
        <strain evidence="2">NJN-17</strain>
    </source>
</reference>
<evidence type="ECO:0000313" key="2">
    <source>
        <dbReference type="Proteomes" id="UP000287969"/>
    </source>
</evidence>